<reference evidence="3 4" key="1">
    <citation type="journal article" date="2016" name="Nat. Commun.">
        <title>Thousands of microbial genomes shed light on interconnected biogeochemical processes in an aquifer system.</title>
        <authorList>
            <person name="Anantharaman K."/>
            <person name="Brown C.T."/>
            <person name="Hug L.A."/>
            <person name="Sharon I."/>
            <person name="Castelle C.J."/>
            <person name="Probst A.J."/>
            <person name="Thomas B.C."/>
            <person name="Singh A."/>
            <person name="Wilkins M.J."/>
            <person name="Karaoz U."/>
            <person name="Brodie E.L."/>
            <person name="Williams K.H."/>
            <person name="Hubbard S.S."/>
            <person name="Banfield J.F."/>
        </authorList>
    </citation>
    <scope>NUCLEOTIDE SEQUENCE [LARGE SCALE GENOMIC DNA]</scope>
</reference>
<feature type="domain" description="DUF8173" evidence="2">
    <location>
        <begin position="181"/>
        <end position="355"/>
    </location>
</feature>
<evidence type="ECO:0000256" key="1">
    <source>
        <dbReference type="SAM" id="Phobius"/>
    </source>
</evidence>
<organism evidence="3 4">
    <name type="scientific">Candidatus Gottesmanbacteria bacterium RIFCSPHIGHO2_01_FULL_39_10</name>
    <dbReference type="NCBI Taxonomy" id="1798375"/>
    <lineage>
        <taxon>Bacteria</taxon>
        <taxon>Candidatus Gottesmaniibacteriota</taxon>
    </lineage>
</organism>
<dbReference type="Proteomes" id="UP000177383">
    <property type="component" value="Unassembled WGS sequence"/>
</dbReference>
<sequence length="367" mass="39082">MNKFYRVVSIIFILFLSFFKIGQVYGQTPTGAPQNIVVSDYFKADSSVVVDQNIAGDAFVAGGTILINGSVGGDLLVAGGNVTITGDVMGDIRAAGGSVILNGNVGRNLTVFGGDINIEKSAKIAGNVLAMGGKVNIDGKVGGKVQAQAGNLTLGENASIAGDLEYTSDKTAEIAKTATVSGAISYHALSKTVDVDEARRAAKGGLAAFTKTLDVVSLITSLFIGIIFIKLFPTSFGRMNDVLEKDPVKVFLVSIISFVVFPIFLVLLTLTIIGIPLSITLLILWFILNYIARIPIAFFIGNRILKKLNLGEKRGWALVVGILIYYLVGQILVLGFVAKFVASTLGLGMILIEKYNFYKTLRADKKI</sequence>
<gene>
    <name evidence="3" type="ORF">A2773_02135</name>
</gene>
<keyword evidence="1" id="KW-0812">Transmembrane</keyword>
<name>A0A1F5ZQA7_9BACT</name>
<feature type="transmembrane region" description="Helical" evidence="1">
    <location>
        <begin position="281"/>
        <end position="304"/>
    </location>
</feature>
<dbReference type="EMBL" id="MFJE01000013">
    <property type="protein sequence ID" value="OGG14563.1"/>
    <property type="molecule type" value="Genomic_DNA"/>
</dbReference>
<evidence type="ECO:0000259" key="2">
    <source>
        <dbReference type="Pfam" id="PF26514"/>
    </source>
</evidence>
<accession>A0A1F5ZQA7</accession>
<protein>
    <recommendedName>
        <fullName evidence="2">DUF8173 domain-containing protein</fullName>
    </recommendedName>
</protein>
<comment type="caution">
    <text evidence="3">The sequence shown here is derived from an EMBL/GenBank/DDBJ whole genome shotgun (WGS) entry which is preliminary data.</text>
</comment>
<dbReference type="STRING" id="1798375.A2773_02135"/>
<feature type="transmembrane region" description="Helical" evidence="1">
    <location>
        <begin position="206"/>
        <end position="229"/>
    </location>
</feature>
<feature type="transmembrane region" description="Helical" evidence="1">
    <location>
        <begin position="316"/>
        <end position="334"/>
    </location>
</feature>
<dbReference type="Pfam" id="PF26514">
    <property type="entry name" value="DUF8173"/>
    <property type="match status" value="1"/>
</dbReference>
<evidence type="ECO:0000313" key="3">
    <source>
        <dbReference type="EMBL" id="OGG14563.1"/>
    </source>
</evidence>
<evidence type="ECO:0000313" key="4">
    <source>
        <dbReference type="Proteomes" id="UP000177383"/>
    </source>
</evidence>
<feature type="transmembrane region" description="Helical" evidence="1">
    <location>
        <begin position="250"/>
        <end position="275"/>
    </location>
</feature>
<dbReference type="InterPro" id="IPR058486">
    <property type="entry name" value="DUF8173"/>
</dbReference>
<proteinExistence type="predicted"/>
<keyword evidence="1" id="KW-1133">Transmembrane helix</keyword>
<keyword evidence="1" id="KW-0472">Membrane</keyword>
<dbReference type="AlphaFoldDB" id="A0A1F5ZQA7"/>